<sequence length="61" mass="7536">MCNRFIKRNYKAKVFIKREVNNKYGQPPDIMKLPHLMEIMNKYWYIYAIEYKLIIHKLNAT</sequence>
<evidence type="ECO:0000313" key="2">
    <source>
        <dbReference type="Proteomes" id="UP000254266"/>
    </source>
</evidence>
<proteinExistence type="predicted"/>
<evidence type="ECO:0000313" key="1">
    <source>
        <dbReference type="EMBL" id="RDH84805.1"/>
    </source>
</evidence>
<dbReference type="Proteomes" id="UP000254266">
    <property type="component" value="Unassembled WGS sequence"/>
</dbReference>
<dbReference type="EMBL" id="QFXC01000007">
    <property type="protein sequence ID" value="RDH84805.1"/>
    <property type="molecule type" value="Genomic_DNA"/>
</dbReference>
<protein>
    <submittedName>
        <fullName evidence="1">Uncharacterized protein</fullName>
    </submittedName>
</protein>
<comment type="caution">
    <text evidence="1">The sequence shown here is derived from an EMBL/GenBank/DDBJ whole genome shotgun (WGS) entry which is preliminary data.</text>
</comment>
<dbReference type="AlphaFoldDB" id="A0A370DIQ9"/>
<gene>
    <name evidence="1" type="ORF">DIZ80_04895</name>
</gene>
<accession>A0A370DIQ9</accession>
<keyword evidence="2" id="KW-1185">Reference proteome</keyword>
<reference evidence="1 2" key="1">
    <citation type="journal article" date="2018" name="ISME J.">
        <title>Endosymbiont genomes yield clues of tubeworm success.</title>
        <authorList>
            <person name="Li Y."/>
            <person name="Liles M.R."/>
            <person name="Halanych K.M."/>
        </authorList>
    </citation>
    <scope>NUCLEOTIDE SEQUENCE [LARGE SCALE GENOMIC DNA]</scope>
    <source>
        <strain evidence="1">A1464</strain>
    </source>
</reference>
<name>A0A370DIQ9_9GAMM</name>
<organism evidence="1 2">
    <name type="scientific">endosymbiont of Galathealinum brachiosum</name>
    <dbReference type="NCBI Taxonomy" id="2200906"/>
    <lineage>
        <taxon>Bacteria</taxon>
        <taxon>Pseudomonadati</taxon>
        <taxon>Pseudomonadota</taxon>
        <taxon>Gammaproteobacteria</taxon>
        <taxon>sulfur-oxidizing symbionts</taxon>
    </lineage>
</organism>